<protein>
    <recommendedName>
        <fullName evidence="4">Lipoprotein</fullName>
    </recommendedName>
</protein>
<sequence>MKKKLTFGLTLVLFSLLVLSACGSKKLSGDYTAKINLLLTEETVTLRFKDDKVFEINDSGEEKKEATYEINDNELKMKYPDDITVDAVLSKDKKSFTIKATDDLSGIFINNVKFTKKEK</sequence>
<evidence type="ECO:0000313" key="3">
    <source>
        <dbReference type="Proteomes" id="UP000501747"/>
    </source>
</evidence>
<dbReference type="KEGG" id="vhy:G7082_07550"/>
<dbReference type="Proteomes" id="UP000501747">
    <property type="component" value="Chromosome"/>
</dbReference>
<gene>
    <name evidence="2" type="ORF">G7082_07550</name>
</gene>
<keyword evidence="1" id="KW-0732">Signal</keyword>
<name>A0A6G8ATF6_9ENTE</name>
<dbReference type="EMBL" id="CP049887">
    <property type="protein sequence ID" value="QIL48358.1"/>
    <property type="molecule type" value="Genomic_DNA"/>
</dbReference>
<reference evidence="2 3" key="1">
    <citation type="submission" date="2020-03" db="EMBL/GenBank/DDBJ databases">
        <title>Vagococcus sp. nov., isolated from beetles.</title>
        <authorList>
            <person name="Hyun D.-W."/>
            <person name="Bae J.-W."/>
        </authorList>
    </citation>
    <scope>NUCLEOTIDE SEQUENCE [LARGE SCALE GENOMIC DNA]</scope>
    <source>
        <strain evidence="2 3">HDW17B</strain>
    </source>
</reference>
<accession>A0A6G8ATF6</accession>
<dbReference type="PROSITE" id="PS51257">
    <property type="entry name" value="PROKAR_LIPOPROTEIN"/>
    <property type="match status" value="1"/>
</dbReference>
<dbReference type="RefSeq" id="WP_166034505.1">
    <property type="nucleotide sequence ID" value="NZ_CP049887.1"/>
</dbReference>
<organism evidence="2 3">
    <name type="scientific">Vagococcus hydrophili</name>
    <dbReference type="NCBI Taxonomy" id="2714947"/>
    <lineage>
        <taxon>Bacteria</taxon>
        <taxon>Bacillati</taxon>
        <taxon>Bacillota</taxon>
        <taxon>Bacilli</taxon>
        <taxon>Lactobacillales</taxon>
        <taxon>Enterococcaceae</taxon>
        <taxon>Vagococcus</taxon>
    </lineage>
</organism>
<evidence type="ECO:0008006" key="4">
    <source>
        <dbReference type="Google" id="ProtNLM"/>
    </source>
</evidence>
<proteinExistence type="predicted"/>
<feature type="chain" id="PRO_5038656722" description="Lipoprotein" evidence="1">
    <location>
        <begin position="21"/>
        <end position="119"/>
    </location>
</feature>
<dbReference type="AlphaFoldDB" id="A0A6G8ATF6"/>
<evidence type="ECO:0000313" key="2">
    <source>
        <dbReference type="EMBL" id="QIL48358.1"/>
    </source>
</evidence>
<evidence type="ECO:0000256" key="1">
    <source>
        <dbReference type="SAM" id="SignalP"/>
    </source>
</evidence>
<keyword evidence="3" id="KW-1185">Reference proteome</keyword>
<feature type="signal peptide" evidence="1">
    <location>
        <begin position="1"/>
        <end position="20"/>
    </location>
</feature>